<protein>
    <submittedName>
        <fullName evidence="1">Uncharacterized protein</fullName>
    </submittedName>
</protein>
<organism evidence="1 2">
    <name type="scientific">Pristionchus entomophagus</name>
    <dbReference type="NCBI Taxonomy" id="358040"/>
    <lineage>
        <taxon>Eukaryota</taxon>
        <taxon>Metazoa</taxon>
        <taxon>Ecdysozoa</taxon>
        <taxon>Nematoda</taxon>
        <taxon>Chromadorea</taxon>
        <taxon>Rhabditida</taxon>
        <taxon>Rhabditina</taxon>
        <taxon>Diplogasteromorpha</taxon>
        <taxon>Diplogasteroidea</taxon>
        <taxon>Neodiplogasteridae</taxon>
        <taxon>Pristionchus</taxon>
    </lineage>
</organism>
<accession>A0AAV5TGU5</accession>
<gene>
    <name evidence="1" type="ORF">PENTCL1PPCAC_15715</name>
</gene>
<dbReference type="Proteomes" id="UP001432027">
    <property type="component" value="Unassembled WGS sequence"/>
</dbReference>
<proteinExistence type="predicted"/>
<dbReference type="InterPro" id="IPR015915">
    <property type="entry name" value="Kelch-typ_b-propeller"/>
</dbReference>
<keyword evidence="2" id="KW-1185">Reference proteome</keyword>
<evidence type="ECO:0000313" key="1">
    <source>
        <dbReference type="EMBL" id="GMS93540.1"/>
    </source>
</evidence>
<name>A0AAV5TGU5_9BILA</name>
<sequence length="345" mass="39306">MQWLAHHSFVLEDENLRKLGGRSFALNGTIYFLFSSNDECSLFRLHPMTLDALKVNVLFENFETQALEIGCVLTNDGSVLMWDPHGRKLYRGNEVENGVSFREIETSGDMPIQYMGFAHGIYNGNFIIHGGMGNSPFFRRSSDTFELNLESFSWRKLETNATKYIRDELSTISYFTDGNLIIGDMMHVIDHFAVRKHFILDLSTNTWTRVEERSNPSIYSACEGKMYGSNEFVCEGKLYLYGRKRETPGIIYRFDEEKAEWMKMLSSQSCKFPECYGRISVVGSRVYLSGNCSSPNGDATLVSVLETNPTLFDSSAAVLQRSREGRELIAKQLPPSVKEHMLQSD</sequence>
<dbReference type="AlphaFoldDB" id="A0AAV5TGU5"/>
<comment type="caution">
    <text evidence="1">The sequence shown here is derived from an EMBL/GenBank/DDBJ whole genome shotgun (WGS) entry which is preliminary data.</text>
</comment>
<dbReference type="SUPFAM" id="SSF117281">
    <property type="entry name" value="Kelch motif"/>
    <property type="match status" value="1"/>
</dbReference>
<dbReference type="Gene3D" id="2.120.10.80">
    <property type="entry name" value="Kelch-type beta propeller"/>
    <property type="match status" value="1"/>
</dbReference>
<dbReference type="EMBL" id="BTSX01000004">
    <property type="protein sequence ID" value="GMS93540.1"/>
    <property type="molecule type" value="Genomic_DNA"/>
</dbReference>
<reference evidence="1" key="1">
    <citation type="submission" date="2023-10" db="EMBL/GenBank/DDBJ databases">
        <title>Genome assembly of Pristionchus species.</title>
        <authorList>
            <person name="Yoshida K."/>
            <person name="Sommer R.J."/>
        </authorList>
    </citation>
    <scope>NUCLEOTIDE SEQUENCE</scope>
    <source>
        <strain evidence="1">RS0144</strain>
    </source>
</reference>
<evidence type="ECO:0000313" key="2">
    <source>
        <dbReference type="Proteomes" id="UP001432027"/>
    </source>
</evidence>